<keyword evidence="1" id="KW-0808">Transferase</keyword>
<evidence type="ECO:0000256" key="2">
    <source>
        <dbReference type="ARBA" id="ARBA00022741"/>
    </source>
</evidence>
<evidence type="ECO:0000256" key="3">
    <source>
        <dbReference type="ARBA" id="ARBA00022777"/>
    </source>
</evidence>
<keyword evidence="8" id="KW-0723">Serine/threonine-protein kinase</keyword>
<dbReference type="PANTHER" id="PTHR44329:SF288">
    <property type="entry name" value="MITOGEN-ACTIVATED PROTEIN KINASE KINASE KINASE 20"/>
    <property type="match status" value="1"/>
</dbReference>
<dbReference type="InterPro" id="IPR000719">
    <property type="entry name" value="Prot_kinase_dom"/>
</dbReference>
<evidence type="ECO:0000256" key="1">
    <source>
        <dbReference type="ARBA" id="ARBA00022679"/>
    </source>
</evidence>
<dbReference type="OrthoDB" id="192449at2759"/>
<protein>
    <submittedName>
        <fullName evidence="8">Serine/threonine protein kinase</fullName>
    </submittedName>
</protein>
<comment type="caution">
    <text evidence="8">The sequence shown here is derived from an EMBL/GenBank/DDBJ whole genome shotgun (WGS) entry which is preliminary data.</text>
</comment>
<evidence type="ECO:0000256" key="4">
    <source>
        <dbReference type="ARBA" id="ARBA00022840"/>
    </source>
</evidence>
<feature type="region of interest" description="Disordered" evidence="6">
    <location>
        <begin position="1"/>
        <end position="33"/>
    </location>
</feature>
<dbReference type="InterPro" id="IPR017441">
    <property type="entry name" value="Protein_kinase_ATP_BS"/>
</dbReference>
<feature type="region of interest" description="Disordered" evidence="6">
    <location>
        <begin position="734"/>
        <end position="780"/>
    </location>
</feature>
<accession>A0A9K3KAG6</accession>
<feature type="region of interest" description="Disordered" evidence="6">
    <location>
        <begin position="458"/>
        <end position="524"/>
    </location>
</feature>
<dbReference type="PROSITE" id="PS50011">
    <property type="entry name" value="PROTEIN_KINASE_DOM"/>
    <property type="match status" value="1"/>
</dbReference>
<keyword evidence="9" id="KW-1185">Reference proteome</keyword>
<dbReference type="GO" id="GO:0004674">
    <property type="term" value="F:protein serine/threonine kinase activity"/>
    <property type="evidence" value="ECO:0007669"/>
    <property type="project" value="UniProtKB-KW"/>
</dbReference>
<sequence>MYNHHNYQLQQQQQQQLSSSSPHYIDARRKQSLRQQQQQQQQCILMQQQLLQQQQQQVQLAVLSSLAPPPPPPSTSPTSPFTVAHIMADSIHSKVKTMLHKTRLTRQTDQIQFLQSDELITHGLLGAGAFSQVTCVTNKRDQRRYACKHLQPKLLQSAKGFLTAATELAYETHLLSSLRHPHIVQVHGWAANGIASFEQGQHDSFFLLLDLLEETLDQRIEIWKQTPSLSLHDRTVRNLHKLQCMTQIANALEYIHSQGVIYRDLKPQNIGLLNGTVKLFDFGLSRELPLLDFTQRFRMSGKVGTIRYMAPEVCLYQPYNIHCDIYSWSMVAYELLSEQRPFEGFTPDLYTTLVCQQGLRPVDPLVQQQQQQCSNQNTAPSQAIPTEYGMILEQAWHAIPERRLSLQEIQRRLSHLIRKEQQQLVMLKSGTGVGIGGGNMNSSSCDSEDGLAMAMSRLAATSSTSSLPPPPPPNTCSPETQQSLSPPRELSSSSSFYESDGTMMQSSIPQFQQKSNHSSTSLASSIPTHHVIDLSSDDDDDIDQQLIRSAEKYNKTHHHQQQQQTFHKLGMSNETPTYMMRRKRISHNPTVTKRRGYSNNNNNNNAIKNRVMLSRQTSLPPLSGNGISRGVTGNNNNKPVLVPRRRHSSDDFDSFFWQSTLSGDQDFVSELKDSDDEEDTITEVVEVMDRTTMPKKRRSADSVLMSQHLAEHALWQQQQEQQQQQQQQQEIMFTNGHGSSSSSSCLDALNLTPPNKQKKQRSWTTATTATSSSTSIEDTWSEDSNFVFEQWSSGRGSGSNNSFF</sequence>
<dbReference type="Proteomes" id="UP000693970">
    <property type="component" value="Unassembled WGS sequence"/>
</dbReference>
<feature type="domain" description="Protein kinase" evidence="7">
    <location>
        <begin position="119"/>
        <end position="418"/>
    </location>
</feature>
<dbReference type="PROSITE" id="PS00107">
    <property type="entry name" value="PROTEIN_KINASE_ATP"/>
    <property type="match status" value="1"/>
</dbReference>
<feature type="binding site" evidence="5">
    <location>
        <position position="148"/>
    </location>
    <ligand>
        <name>ATP</name>
        <dbReference type="ChEBI" id="CHEBI:30616"/>
    </ligand>
</feature>
<evidence type="ECO:0000256" key="6">
    <source>
        <dbReference type="SAM" id="MobiDB-lite"/>
    </source>
</evidence>
<name>A0A9K3KAG6_9STRA</name>
<gene>
    <name evidence="8" type="ORF">IV203_023747</name>
</gene>
<feature type="compositionally biased region" description="Low complexity" evidence="6">
    <location>
        <begin position="764"/>
        <end position="775"/>
    </location>
</feature>
<reference evidence="8" key="1">
    <citation type="journal article" date="2021" name="Sci. Rep.">
        <title>Diploid genomic architecture of Nitzschia inconspicua, an elite biomass production diatom.</title>
        <authorList>
            <person name="Oliver A."/>
            <person name="Podell S."/>
            <person name="Pinowska A."/>
            <person name="Traller J.C."/>
            <person name="Smith S.R."/>
            <person name="McClure R."/>
            <person name="Beliaev A."/>
            <person name="Bohutskyi P."/>
            <person name="Hill E.A."/>
            <person name="Rabines A."/>
            <person name="Zheng H."/>
            <person name="Allen L.Z."/>
            <person name="Kuo A."/>
            <person name="Grigoriev I.V."/>
            <person name="Allen A.E."/>
            <person name="Hazlebeck D."/>
            <person name="Allen E.E."/>
        </authorList>
    </citation>
    <scope>NUCLEOTIDE SEQUENCE</scope>
    <source>
        <strain evidence="8">Hildebrandi</strain>
    </source>
</reference>
<evidence type="ECO:0000256" key="5">
    <source>
        <dbReference type="PROSITE-ProRule" id="PRU10141"/>
    </source>
</evidence>
<evidence type="ECO:0000259" key="7">
    <source>
        <dbReference type="PROSITE" id="PS50011"/>
    </source>
</evidence>
<dbReference type="AlphaFoldDB" id="A0A9K3KAG6"/>
<keyword evidence="2 5" id="KW-0547">Nucleotide-binding</keyword>
<dbReference type="InterPro" id="IPR051681">
    <property type="entry name" value="Ser/Thr_Kinases-Pseudokinases"/>
</dbReference>
<organism evidence="8 9">
    <name type="scientific">Nitzschia inconspicua</name>
    <dbReference type="NCBI Taxonomy" id="303405"/>
    <lineage>
        <taxon>Eukaryota</taxon>
        <taxon>Sar</taxon>
        <taxon>Stramenopiles</taxon>
        <taxon>Ochrophyta</taxon>
        <taxon>Bacillariophyta</taxon>
        <taxon>Bacillariophyceae</taxon>
        <taxon>Bacillariophycidae</taxon>
        <taxon>Bacillariales</taxon>
        <taxon>Bacillariaceae</taxon>
        <taxon>Nitzschia</taxon>
    </lineage>
</organism>
<dbReference type="EMBL" id="JAGRRH010000027">
    <property type="protein sequence ID" value="KAG7340204.1"/>
    <property type="molecule type" value="Genomic_DNA"/>
</dbReference>
<dbReference type="GO" id="GO:0005524">
    <property type="term" value="F:ATP binding"/>
    <property type="evidence" value="ECO:0007669"/>
    <property type="project" value="UniProtKB-UniRule"/>
</dbReference>
<reference evidence="8" key="2">
    <citation type="submission" date="2021-04" db="EMBL/GenBank/DDBJ databases">
        <authorList>
            <person name="Podell S."/>
        </authorList>
    </citation>
    <scope>NUCLEOTIDE SEQUENCE</scope>
    <source>
        <strain evidence="8">Hildebrandi</strain>
    </source>
</reference>
<keyword evidence="3 8" id="KW-0418">Kinase</keyword>
<dbReference type="Pfam" id="PF00069">
    <property type="entry name" value="Pkinase"/>
    <property type="match status" value="1"/>
</dbReference>
<evidence type="ECO:0000313" key="9">
    <source>
        <dbReference type="Proteomes" id="UP000693970"/>
    </source>
</evidence>
<feature type="compositionally biased region" description="Low complexity" evidence="6">
    <location>
        <begin position="8"/>
        <end position="21"/>
    </location>
</feature>
<dbReference type="SMART" id="SM00220">
    <property type="entry name" value="S_TKc"/>
    <property type="match status" value="1"/>
</dbReference>
<feature type="compositionally biased region" description="Polar residues" evidence="6">
    <location>
        <begin position="502"/>
        <end position="524"/>
    </location>
</feature>
<feature type="region of interest" description="Disordered" evidence="6">
    <location>
        <begin position="623"/>
        <end position="646"/>
    </location>
</feature>
<dbReference type="PANTHER" id="PTHR44329">
    <property type="entry name" value="SERINE/THREONINE-PROTEIN KINASE TNNI3K-RELATED"/>
    <property type="match status" value="1"/>
</dbReference>
<evidence type="ECO:0000313" key="8">
    <source>
        <dbReference type="EMBL" id="KAG7340204.1"/>
    </source>
</evidence>
<proteinExistence type="predicted"/>
<feature type="compositionally biased region" description="Low complexity" evidence="6">
    <location>
        <begin position="476"/>
        <end position="499"/>
    </location>
</feature>
<keyword evidence="4 5" id="KW-0067">ATP-binding</keyword>